<sequence length="217" mass="25534">MQFFKLKKNNCHFLELSSGEKLFLNVLTNFSYTLFRLPDDYSGVMLFDEIELSLHPNWQKRLLKSFISIQDKLSKSKRLHLHLIFTSHSPFILSDLPKENIIFLEKGKQVYPFEDGKQTFGANIHTLLSNGFFMKDGLMGEFAKNKISKILNFLNGKNKFIDTPINQIKPIIEIIGEDFLREKLLKMYNEKFPPSKKERIKELKEELERLENDKSKI</sequence>
<dbReference type="Pfam" id="PF13304">
    <property type="entry name" value="AAA_21"/>
    <property type="match status" value="1"/>
</dbReference>
<dbReference type="InterPro" id="IPR027417">
    <property type="entry name" value="P-loop_NTPase"/>
</dbReference>
<dbReference type="AlphaFoldDB" id="A0AA96DGP9"/>
<gene>
    <name evidence="2" type="ORF">RMQ65_07070</name>
</gene>
<dbReference type="GO" id="GO:0005524">
    <property type="term" value="F:ATP binding"/>
    <property type="evidence" value="ECO:0007669"/>
    <property type="project" value="InterPro"/>
</dbReference>
<protein>
    <submittedName>
        <fullName evidence="2">AAA family ATPase</fullName>
    </submittedName>
</protein>
<organism evidence="2">
    <name type="scientific">Arcobacter sp. AZ-2023</name>
    <dbReference type="NCBI Taxonomy" id="3074453"/>
    <lineage>
        <taxon>Bacteria</taxon>
        <taxon>Pseudomonadati</taxon>
        <taxon>Campylobacterota</taxon>
        <taxon>Epsilonproteobacteria</taxon>
        <taxon>Campylobacterales</taxon>
        <taxon>Arcobacteraceae</taxon>
        <taxon>Arcobacter</taxon>
    </lineage>
</organism>
<dbReference type="Gene3D" id="3.40.50.300">
    <property type="entry name" value="P-loop containing nucleotide triphosphate hydrolases"/>
    <property type="match status" value="1"/>
</dbReference>
<reference evidence="2" key="1">
    <citation type="submission" date="2023-09" db="EMBL/GenBank/DDBJ databases">
        <title>Arcobacter tbilisiensis sp. nov. isolated from chicken meat in Tbilisi, Georgia.</title>
        <authorList>
            <person name="Matthias R."/>
            <person name="Zautner A.E."/>
        </authorList>
    </citation>
    <scope>NUCLEOTIDE SEQUENCE</scope>
    <source>
        <strain evidence="2">LEO 49</strain>
    </source>
</reference>
<evidence type="ECO:0000313" key="2">
    <source>
        <dbReference type="EMBL" id="WNL27057.1"/>
    </source>
</evidence>
<name>A0AA96DGP9_9BACT</name>
<dbReference type="InterPro" id="IPR051396">
    <property type="entry name" value="Bact_Antivir_Def_Nuclease"/>
</dbReference>
<dbReference type="InterPro" id="IPR003959">
    <property type="entry name" value="ATPase_AAA_core"/>
</dbReference>
<feature type="domain" description="ATPase AAA-type core" evidence="1">
    <location>
        <begin position="14"/>
        <end position="94"/>
    </location>
</feature>
<dbReference type="EMBL" id="CP134853">
    <property type="protein sequence ID" value="WNL27057.1"/>
    <property type="molecule type" value="Genomic_DNA"/>
</dbReference>
<dbReference type="SUPFAM" id="SSF52540">
    <property type="entry name" value="P-loop containing nucleoside triphosphate hydrolases"/>
    <property type="match status" value="1"/>
</dbReference>
<dbReference type="GO" id="GO:0016887">
    <property type="term" value="F:ATP hydrolysis activity"/>
    <property type="evidence" value="ECO:0007669"/>
    <property type="project" value="InterPro"/>
</dbReference>
<proteinExistence type="predicted"/>
<dbReference type="PANTHER" id="PTHR43581:SF2">
    <property type="entry name" value="EXCINUCLEASE ATPASE SUBUNIT"/>
    <property type="match status" value="1"/>
</dbReference>
<accession>A0AA96DGP9</accession>
<evidence type="ECO:0000259" key="1">
    <source>
        <dbReference type="Pfam" id="PF13304"/>
    </source>
</evidence>
<dbReference type="PANTHER" id="PTHR43581">
    <property type="entry name" value="ATP/GTP PHOSPHATASE"/>
    <property type="match status" value="1"/>
</dbReference>